<evidence type="ECO:0000313" key="9">
    <source>
        <dbReference type="Proteomes" id="UP000648239"/>
    </source>
</evidence>
<dbReference type="PANTHER" id="PTHR43044">
    <property type="match status" value="1"/>
</dbReference>
<evidence type="ECO:0000256" key="3">
    <source>
        <dbReference type="ARBA" id="ARBA00022475"/>
    </source>
</evidence>
<comment type="subcellular location">
    <subcellularLocation>
        <location evidence="1">Cell membrane</location>
        <topology evidence="1">Multi-pass membrane protein</topology>
    </subcellularLocation>
</comment>
<feature type="transmembrane region" description="Helical" evidence="7">
    <location>
        <begin position="28"/>
        <end position="47"/>
    </location>
</feature>
<dbReference type="EMBL" id="JACXWD010000037">
    <property type="protein sequence ID" value="MBD3868632.1"/>
    <property type="molecule type" value="Genomic_DNA"/>
</dbReference>
<dbReference type="Gene3D" id="1.20.1630.10">
    <property type="entry name" value="Formate dehydrogenase/DMSO reductase domain"/>
    <property type="match status" value="1"/>
</dbReference>
<comment type="similarity">
    <text evidence="2">Belongs to the NrfD family.</text>
</comment>
<evidence type="ECO:0000313" key="8">
    <source>
        <dbReference type="EMBL" id="MBD3868632.1"/>
    </source>
</evidence>
<comment type="caution">
    <text evidence="8">The sequence shown here is derived from an EMBL/GenBank/DDBJ whole genome shotgun (WGS) entry which is preliminary data.</text>
</comment>
<keyword evidence="4 7" id="KW-0812">Transmembrane</keyword>
<dbReference type="PANTHER" id="PTHR43044:SF2">
    <property type="entry name" value="POLYSULPHIDE REDUCTASE NRFD"/>
    <property type="match status" value="1"/>
</dbReference>
<feature type="transmembrane region" description="Helical" evidence="7">
    <location>
        <begin position="348"/>
        <end position="369"/>
    </location>
</feature>
<feature type="transmembrane region" description="Helical" evidence="7">
    <location>
        <begin position="323"/>
        <end position="341"/>
    </location>
</feature>
<gene>
    <name evidence="8" type="primary">nrfD</name>
    <name evidence="8" type="ORF">IFK94_10955</name>
</gene>
<evidence type="ECO:0000256" key="4">
    <source>
        <dbReference type="ARBA" id="ARBA00022692"/>
    </source>
</evidence>
<feature type="transmembrane region" description="Helical" evidence="7">
    <location>
        <begin position="104"/>
        <end position="121"/>
    </location>
</feature>
<feature type="transmembrane region" description="Helical" evidence="7">
    <location>
        <begin position="141"/>
        <end position="162"/>
    </location>
</feature>
<dbReference type="AlphaFoldDB" id="A0A8J6XTW1"/>
<keyword evidence="3" id="KW-1003">Cell membrane</keyword>
<evidence type="ECO:0000256" key="6">
    <source>
        <dbReference type="ARBA" id="ARBA00023136"/>
    </source>
</evidence>
<evidence type="ECO:0000256" key="2">
    <source>
        <dbReference type="ARBA" id="ARBA00008929"/>
    </source>
</evidence>
<feature type="transmembrane region" description="Helical" evidence="7">
    <location>
        <begin position="389"/>
        <end position="410"/>
    </location>
</feature>
<evidence type="ECO:0000256" key="5">
    <source>
        <dbReference type="ARBA" id="ARBA00022989"/>
    </source>
</evidence>
<evidence type="ECO:0000256" key="1">
    <source>
        <dbReference type="ARBA" id="ARBA00004651"/>
    </source>
</evidence>
<dbReference type="InterPro" id="IPR005614">
    <property type="entry name" value="NrfD-like"/>
</dbReference>
<dbReference type="Pfam" id="PF03916">
    <property type="entry name" value="NrfD"/>
    <property type="match status" value="1"/>
</dbReference>
<dbReference type="GO" id="GO:0005886">
    <property type="term" value="C:plasma membrane"/>
    <property type="evidence" value="ECO:0007669"/>
    <property type="project" value="UniProtKB-SubCell"/>
</dbReference>
<dbReference type="Proteomes" id="UP000648239">
    <property type="component" value="Unassembled WGS sequence"/>
</dbReference>
<accession>A0A8J6XTW1</accession>
<proteinExistence type="inferred from homology"/>
<feature type="transmembrane region" description="Helical" evidence="7">
    <location>
        <begin position="203"/>
        <end position="226"/>
    </location>
</feature>
<protein>
    <submittedName>
        <fullName evidence="8">Polysulfide reductase NrfD</fullName>
    </submittedName>
</protein>
<keyword evidence="6 7" id="KW-0472">Membrane</keyword>
<evidence type="ECO:0000256" key="7">
    <source>
        <dbReference type="SAM" id="Phobius"/>
    </source>
</evidence>
<sequence length="450" mass="50499">MTDLERVSSLPQDERVLLMPLVRTTTTFWIWAAIMVAITLWGAYAYIYQLRHGLGSTGLNTPEYWGIYIICFVFFIGISHAGTLISAILRVANAEWRRSITRSAEFITVLVIGFGAIQPVLDLGRPDRVLNVLLHSQAFSPLLWDVLSIGLYFTASSTYLYIPMIPDLARIRDLGLHPRWLYSFLAIGYTDTPKSRQTLEKMIGILAIVVIPIAISVHTVIGWIFALTLRPMWHSAIFGPYFVMGAIFSGIAALIIAMAILRRVYNLGAYFKDVHFNNMGLLLLVMSAIWFYFTLAENITVWYGGEEAELATLYSKLTGSFAFPFWLMVACCTIIPFGLMCRKATRTVSGTVVASVAVVIGMWLERFNIVVPTSLHPRVGVSLTHYFPSWVELSIMAGTFSGFILVYMIATKYFPIISIWEIQEGREISVSDVSERVAGYLPDDMDTVKS</sequence>
<feature type="transmembrane region" description="Helical" evidence="7">
    <location>
        <begin position="67"/>
        <end position="92"/>
    </location>
</feature>
<keyword evidence="5 7" id="KW-1133">Transmembrane helix</keyword>
<reference evidence="8 9" key="1">
    <citation type="submission" date="2020-08" db="EMBL/GenBank/DDBJ databases">
        <title>Acidobacteriota in marine sediments use diverse sulfur dissimilation pathways.</title>
        <authorList>
            <person name="Wasmund K."/>
        </authorList>
    </citation>
    <scope>NUCLEOTIDE SEQUENCE [LARGE SCALE GENOMIC DNA]</scope>
    <source>
        <strain evidence="8">MAG AM4</strain>
    </source>
</reference>
<feature type="transmembrane region" description="Helical" evidence="7">
    <location>
        <begin position="238"/>
        <end position="261"/>
    </location>
</feature>
<feature type="transmembrane region" description="Helical" evidence="7">
    <location>
        <begin position="281"/>
        <end position="303"/>
    </location>
</feature>
<name>A0A8J6XTW1_9BACT</name>
<organism evidence="8 9">
    <name type="scientific">Candidatus Polarisedimenticola svalbardensis</name>
    <dbReference type="NCBI Taxonomy" id="2886004"/>
    <lineage>
        <taxon>Bacteria</taxon>
        <taxon>Pseudomonadati</taxon>
        <taxon>Acidobacteriota</taxon>
        <taxon>Candidatus Polarisedimenticolia</taxon>
        <taxon>Candidatus Polarisedimenticolales</taxon>
        <taxon>Candidatus Polarisedimenticolaceae</taxon>
        <taxon>Candidatus Polarisedimenticola</taxon>
    </lineage>
</organism>